<keyword evidence="1" id="KW-0489">Methyltransferase</keyword>
<keyword evidence="6" id="KW-1185">Reference proteome</keyword>
<keyword evidence="2" id="KW-0808">Transferase</keyword>
<organism evidence="5 6">
    <name type="scientific">Deinococcus caeni</name>
    <dbReference type="NCBI Taxonomy" id="569127"/>
    <lineage>
        <taxon>Bacteria</taxon>
        <taxon>Thermotogati</taxon>
        <taxon>Deinococcota</taxon>
        <taxon>Deinococci</taxon>
        <taxon>Deinococcales</taxon>
        <taxon>Deinococcaceae</taxon>
        <taxon>Deinococcus</taxon>
    </lineage>
</organism>
<dbReference type="InterPro" id="IPR002941">
    <property type="entry name" value="DNA_methylase_N4/N6"/>
</dbReference>
<evidence type="ECO:0008006" key="7">
    <source>
        <dbReference type="Google" id="ProtNLM"/>
    </source>
</evidence>
<dbReference type="Proteomes" id="UP001423409">
    <property type="component" value="Unassembled WGS sequence"/>
</dbReference>
<sequence>MVLDPFCGCGTTVCAAEKLDRNWVGIDITHLSVALIKARLRRDFGLEPSDYQEEGTPTTTAGAQYLFEQDAFQFQFWILGEIGAQPFGASAGNKKGKKGADGGIDGLMYFLRPDGGKVEKVIVSVKGGKNLSAPMVRDLAGVLTKEQAAIGIFVCLAPPTKGVLKEASQQGGYEYGGKMYQRVQVLTVDEILAGKMPDIPKGAVNVSYEQKAQKSLATESKKKGMSSLF</sequence>
<dbReference type="Pfam" id="PF01555">
    <property type="entry name" value="N6_N4_Mtase"/>
    <property type="match status" value="1"/>
</dbReference>
<evidence type="ECO:0000313" key="6">
    <source>
        <dbReference type="Proteomes" id="UP001423409"/>
    </source>
</evidence>
<evidence type="ECO:0000259" key="3">
    <source>
        <dbReference type="Pfam" id="PF01555"/>
    </source>
</evidence>
<gene>
    <name evidence="5" type="ORF">Dcae01_02896</name>
</gene>
<dbReference type="InterPro" id="IPR007560">
    <property type="entry name" value="Restrct_endonuc_IV_Mrr"/>
</dbReference>
<feature type="domain" description="Restriction endonuclease type IV Mrr" evidence="4">
    <location>
        <begin position="95"/>
        <end position="169"/>
    </location>
</feature>
<protein>
    <recommendedName>
        <fullName evidence="7">Methyltransferase</fullName>
    </recommendedName>
</protein>
<dbReference type="InterPro" id="IPR029063">
    <property type="entry name" value="SAM-dependent_MTases_sf"/>
</dbReference>
<reference evidence="5 6" key="1">
    <citation type="submission" date="2024-02" db="EMBL/GenBank/DDBJ databases">
        <title>Deinococcus caeni NBRC 101312.</title>
        <authorList>
            <person name="Ichikawa N."/>
            <person name="Katano-Makiyama Y."/>
            <person name="Hidaka K."/>
        </authorList>
    </citation>
    <scope>NUCLEOTIDE SEQUENCE [LARGE SCALE GENOMIC DNA]</scope>
    <source>
        <strain evidence="5 6">NBRC 101312</strain>
    </source>
</reference>
<dbReference type="EMBL" id="BAABQU010000046">
    <property type="protein sequence ID" value="GAA5441360.1"/>
    <property type="molecule type" value="Genomic_DNA"/>
</dbReference>
<dbReference type="Gene3D" id="3.40.50.150">
    <property type="entry name" value="Vaccinia Virus protein VP39"/>
    <property type="match status" value="1"/>
</dbReference>
<evidence type="ECO:0000256" key="2">
    <source>
        <dbReference type="ARBA" id="ARBA00022679"/>
    </source>
</evidence>
<proteinExistence type="predicted"/>
<dbReference type="SUPFAM" id="SSF53335">
    <property type="entry name" value="S-adenosyl-L-methionine-dependent methyltransferases"/>
    <property type="match status" value="1"/>
</dbReference>
<name>A0ABP9UHX9_9DEIO</name>
<accession>A0ABP9UHX9</accession>
<evidence type="ECO:0000259" key="4">
    <source>
        <dbReference type="Pfam" id="PF04471"/>
    </source>
</evidence>
<evidence type="ECO:0000256" key="1">
    <source>
        <dbReference type="ARBA" id="ARBA00022603"/>
    </source>
</evidence>
<comment type="caution">
    <text evidence="5">The sequence shown here is derived from an EMBL/GenBank/DDBJ whole genome shotgun (WGS) entry which is preliminary data.</text>
</comment>
<feature type="domain" description="DNA methylase N-4/N-6" evidence="3">
    <location>
        <begin position="2"/>
        <end position="31"/>
    </location>
</feature>
<evidence type="ECO:0000313" key="5">
    <source>
        <dbReference type="EMBL" id="GAA5441360.1"/>
    </source>
</evidence>
<dbReference type="Pfam" id="PF04471">
    <property type="entry name" value="Mrr_cat"/>
    <property type="match status" value="1"/>
</dbReference>